<dbReference type="Gene3D" id="3.40.50.150">
    <property type="entry name" value="Vaccinia Virus protein VP39"/>
    <property type="match status" value="1"/>
</dbReference>
<dbReference type="PANTHER" id="PTHR43464:SF19">
    <property type="entry name" value="UBIQUINONE BIOSYNTHESIS O-METHYLTRANSFERASE, MITOCHONDRIAL"/>
    <property type="match status" value="1"/>
</dbReference>
<keyword evidence="3" id="KW-0949">S-adenosyl-L-methionine</keyword>
<reference evidence="6" key="1">
    <citation type="submission" date="2017-05" db="EMBL/GenBank/DDBJ databases">
        <title>Complete and WGS of Bordetella genogroups.</title>
        <authorList>
            <person name="Spilker T."/>
            <person name="Lipuma J."/>
        </authorList>
    </citation>
    <scope>NUCLEOTIDE SEQUENCE [LARGE SCALE GENOMIC DNA]</scope>
    <source>
        <strain evidence="6">AU16122</strain>
    </source>
</reference>
<dbReference type="InterPro" id="IPR041698">
    <property type="entry name" value="Methyltransf_25"/>
</dbReference>
<evidence type="ECO:0000256" key="1">
    <source>
        <dbReference type="ARBA" id="ARBA00022603"/>
    </source>
</evidence>
<dbReference type="Pfam" id="PF13649">
    <property type="entry name" value="Methyltransf_25"/>
    <property type="match status" value="1"/>
</dbReference>
<keyword evidence="6" id="KW-1185">Reference proteome</keyword>
<dbReference type="RefSeq" id="WP_094852220.1">
    <property type="nucleotide sequence ID" value="NZ_NEVM01000001.1"/>
</dbReference>
<dbReference type="PANTHER" id="PTHR43464">
    <property type="entry name" value="METHYLTRANSFERASE"/>
    <property type="match status" value="1"/>
</dbReference>
<feature type="domain" description="Methyltransferase" evidence="4">
    <location>
        <begin position="43"/>
        <end position="139"/>
    </location>
</feature>
<dbReference type="SUPFAM" id="SSF53335">
    <property type="entry name" value="S-adenosyl-L-methionine-dependent methyltransferases"/>
    <property type="match status" value="1"/>
</dbReference>
<sequence length="194" mass="21814">MTDFDALYRSDPDPWSVASSWYERRKRGLLMAALPRERYRHALELGCGTGEMTRLLALRCATLHAVDGSAAAIALCGKAIAADGLSNVRLSILQLPHDWPVQQDESADLIVVSELAYYFPDAQLNEFLRCCMHRLAPAGEWVMCHFRRDFHDRVQATGLLHRAVGRLPGLRRIVAHEDEAFLLDVWRKDDGASA</sequence>
<dbReference type="GO" id="GO:0032259">
    <property type="term" value="P:methylation"/>
    <property type="evidence" value="ECO:0007669"/>
    <property type="project" value="UniProtKB-KW"/>
</dbReference>
<evidence type="ECO:0000256" key="3">
    <source>
        <dbReference type="ARBA" id="ARBA00022691"/>
    </source>
</evidence>
<evidence type="ECO:0000313" key="5">
    <source>
        <dbReference type="EMBL" id="OZI38121.1"/>
    </source>
</evidence>
<accession>A0A261SM20</accession>
<proteinExistence type="predicted"/>
<organism evidence="5 6">
    <name type="scientific">Bordetella genomosp. 10</name>
    <dbReference type="NCBI Taxonomy" id="1416804"/>
    <lineage>
        <taxon>Bacteria</taxon>
        <taxon>Pseudomonadati</taxon>
        <taxon>Pseudomonadota</taxon>
        <taxon>Betaproteobacteria</taxon>
        <taxon>Burkholderiales</taxon>
        <taxon>Alcaligenaceae</taxon>
        <taxon>Bordetella</taxon>
    </lineage>
</organism>
<comment type="caution">
    <text evidence="5">The sequence shown here is derived from an EMBL/GenBank/DDBJ whole genome shotgun (WGS) entry which is preliminary data.</text>
</comment>
<evidence type="ECO:0000313" key="6">
    <source>
        <dbReference type="Proteomes" id="UP000216020"/>
    </source>
</evidence>
<dbReference type="GO" id="GO:0008168">
    <property type="term" value="F:methyltransferase activity"/>
    <property type="evidence" value="ECO:0007669"/>
    <property type="project" value="UniProtKB-KW"/>
</dbReference>
<name>A0A261SM20_9BORD</name>
<dbReference type="InterPro" id="IPR029063">
    <property type="entry name" value="SAM-dependent_MTases_sf"/>
</dbReference>
<gene>
    <name evidence="5" type="ORF">CAL29_07195</name>
</gene>
<evidence type="ECO:0000259" key="4">
    <source>
        <dbReference type="Pfam" id="PF13649"/>
    </source>
</evidence>
<keyword evidence="1" id="KW-0489">Methyltransferase</keyword>
<keyword evidence="2" id="KW-0808">Transferase</keyword>
<dbReference type="OrthoDB" id="116799at2"/>
<dbReference type="EMBL" id="NEVM01000001">
    <property type="protein sequence ID" value="OZI38121.1"/>
    <property type="molecule type" value="Genomic_DNA"/>
</dbReference>
<protein>
    <recommendedName>
        <fullName evidence="4">Methyltransferase domain-containing protein</fullName>
    </recommendedName>
</protein>
<evidence type="ECO:0000256" key="2">
    <source>
        <dbReference type="ARBA" id="ARBA00022679"/>
    </source>
</evidence>
<dbReference type="CDD" id="cd02440">
    <property type="entry name" value="AdoMet_MTases"/>
    <property type="match status" value="1"/>
</dbReference>
<dbReference type="AlphaFoldDB" id="A0A261SM20"/>
<dbReference type="Proteomes" id="UP000216020">
    <property type="component" value="Unassembled WGS sequence"/>
</dbReference>